<dbReference type="PANTHER" id="PTHR20854:SF4">
    <property type="entry name" value="INOSITOL-1-MONOPHOSPHATASE-RELATED"/>
    <property type="match status" value="1"/>
</dbReference>
<evidence type="ECO:0000256" key="6">
    <source>
        <dbReference type="ARBA" id="ARBA00022842"/>
    </source>
</evidence>
<proteinExistence type="predicted"/>
<dbReference type="InterPro" id="IPR020583">
    <property type="entry name" value="Inositol_monoP_metal-BS"/>
</dbReference>
<reference evidence="8 9" key="1">
    <citation type="submission" date="2019-03" db="EMBL/GenBank/DDBJ databases">
        <authorList>
            <person name="Yang Y."/>
        </authorList>
    </citation>
    <scope>NUCLEOTIDE SEQUENCE [LARGE SCALE GENOMIC DNA]</scope>
    <source>
        <strain evidence="8 9">ASL-1</strain>
    </source>
</reference>
<dbReference type="InterPro" id="IPR000760">
    <property type="entry name" value="Inositol_monophosphatase-like"/>
</dbReference>
<organism evidence="8 9">
    <name type="scientific">Jeotgalibacillus salarius</name>
    <dbReference type="NCBI Taxonomy" id="546023"/>
    <lineage>
        <taxon>Bacteria</taxon>
        <taxon>Bacillati</taxon>
        <taxon>Bacillota</taxon>
        <taxon>Bacilli</taxon>
        <taxon>Bacillales</taxon>
        <taxon>Caryophanaceae</taxon>
        <taxon>Jeotgalibacillus</taxon>
    </lineage>
</organism>
<dbReference type="PRINTS" id="PR00377">
    <property type="entry name" value="IMPHPHTASES"/>
</dbReference>
<dbReference type="Proteomes" id="UP000297776">
    <property type="component" value="Unassembled WGS sequence"/>
</dbReference>
<dbReference type="Gene3D" id="3.40.190.80">
    <property type="match status" value="1"/>
</dbReference>
<comment type="catalytic activity">
    <reaction evidence="1">
        <text>a myo-inositol phosphate + H2O = myo-inositol + phosphate</text>
        <dbReference type="Rhea" id="RHEA:24056"/>
        <dbReference type="ChEBI" id="CHEBI:15377"/>
        <dbReference type="ChEBI" id="CHEBI:17268"/>
        <dbReference type="ChEBI" id="CHEBI:43474"/>
        <dbReference type="ChEBI" id="CHEBI:84139"/>
        <dbReference type="EC" id="3.1.3.25"/>
    </reaction>
</comment>
<dbReference type="GO" id="GO:0007165">
    <property type="term" value="P:signal transduction"/>
    <property type="evidence" value="ECO:0007669"/>
    <property type="project" value="TreeGrafter"/>
</dbReference>
<evidence type="ECO:0000256" key="2">
    <source>
        <dbReference type="ARBA" id="ARBA00001946"/>
    </source>
</evidence>
<sequence length="265" mass="29722">MEENWLEIDEFAKSSIKEAGQEIIDSFDEVLKIQTKSNVNDLVTNMDKQIEKLFVEKIKDLFPHHRVMGEEGFGDQVTDMEGTVWIIDPIDGTMNFVHQQRNFAISIGVYHEGKGMLGYIYDVVSDDLYHAKKDEGAYLNGEKLSPLKDVPLEEAILSLNATWLVPNKKVNHEVFVPLVHRVRGTRSYGSAAIELAYIAAGRLDGYITMRLAPWDFAGGKVLIEEVGGVVTDLNGSELSMVNHSPVFAGNPSVHREVQKKYLSKL</sequence>
<keyword evidence="9" id="KW-1185">Reference proteome</keyword>
<dbReference type="PROSITE" id="PS00630">
    <property type="entry name" value="IMP_2"/>
    <property type="match status" value="1"/>
</dbReference>
<dbReference type="OrthoDB" id="9772456at2"/>
<dbReference type="SUPFAM" id="SSF56655">
    <property type="entry name" value="Carbohydrate phosphatase"/>
    <property type="match status" value="1"/>
</dbReference>
<dbReference type="GO" id="GO:0046854">
    <property type="term" value="P:phosphatidylinositol phosphate biosynthetic process"/>
    <property type="evidence" value="ECO:0007669"/>
    <property type="project" value="InterPro"/>
</dbReference>
<feature type="binding site" evidence="7">
    <location>
        <position position="91"/>
    </location>
    <ligand>
        <name>Mg(2+)</name>
        <dbReference type="ChEBI" id="CHEBI:18420"/>
        <label>1</label>
        <note>catalytic</note>
    </ligand>
</feature>
<evidence type="ECO:0000256" key="7">
    <source>
        <dbReference type="PIRSR" id="PIRSR600760-2"/>
    </source>
</evidence>
<evidence type="ECO:0000313" key="9">
    <source>
        <dbReference type="Proteomes" id="UP000297776"/>
    </source>
</evidence>
<dbReference type="AlphaFoldDB" id="A0A4Y8LCA2"/>
<feature type="binding site" evidence="7">
    <location>
        <position position="88"/>
    </location>
    <ligand>
        <name>Mg(2+)</name>
        <dbReference type="ChEBI" id="CHEBI:18420"/>
        <label>1</label>
        <note>catalytic</note>
    </ligand>
</feature>
<comment type="cofactor">
    <cofactor evidence="2 7">
        <name>Mg(2+)</name>
        <dbReference type="ChEBI" id="CHEBI:18420"/>
    </cofactor>
</comment>
<dbReference type="InterPro" id="IPR020550">
    <property type="entry name" value="Inositol_monophosphatase_CS"/>
</dbReference>
<feature type="binding site" evidence="7">
    <location>
        <position position="215"/>
    </location>
    <ligand>
        <name>Mg(2+)</name>
        <dbReference type="ChEBI" id="CHEBI:18420"/>
        <label>1</label>
        <note>catalytic</note>
    </ligand>
</feature>
<dbReference type="FunFam" id="3.30.540.10:FF:000003">
    <property type="entry name" value="Inositol-1-monophosphatase"/>
    <property type="match status" value="1"/>
</dbReference>
<dbReference type="Pfam" id="PF00459">
    <property type="entry name" value="Inositol_P"/>
    <property type="match status" value="1"/>
</dbReference>
<dbReference type="GO" id="GO:0006020">
    <property type="term" value="P:inositol metabolic process"/>
    <property type="evidence" value="ECO:0007669"/>
    <property type="project" value="TreeGrafter"/>
</dbReference>
<evidence type="ECO:0000256" key="1">
    <source>
        <dbReference type="ARBA" id="ARBA00001033"/>
    </source>
</evidence>
<accession>A0A4Y8LCA2</accession>
<dbReference type="RefSeq" id="WP_134382106.1">
    <property type="nucleotide sequence ID" value="NZ_SORX01000007.1"/>
</dbReference>
<dbReference type="PANTHER" id="PTHR20854">
    <property type="entry name" value="INOSITOL MONOPHOSPHATASE"/>
    <property type="match status" value="1"/>
</dbReference>
<dbReference type="PROSITE" id="PS00629">
    <property type="entry name" value="IMP_1"/>
    <property type="match status" value="1"/>
</dbReference>
<evidence type="ECO:0000256" key="4">
    <source>
        <dbReference type="ARBA" id="ARBA00022723"/>
    </source>
</evidence>
<dbReference type="GO" id="GO:0008934">
    <property type="term" value="F:inositol monophosphate 1-phosphatase activity"/>
    <property type="evidence" value="ECO:0007669"/>
    <property type="project" value="TreeGrafter"/>
</dbReference>
<name>A0A4Y8LCA2_9BACL</name>
<feature type="binding site" evidence="7">
    <location>
        <position position="90"/>
    </location>
    <ligand>
        <name>Mg(2+)</name>
        <dbReference type="ChEBI" id="CHEBI:18420"/>
        <label>2</label>
    </ligand>
</feature>
<keyword evidence="6 7" id="KW-0460">Magnesium</keyword>
<evidence type="ECO:0000256" key="3">
    <source>
        <dbReference type="ARBA" id="ARBA00013106"/>
    </source>
</evidence>
<protein>
    <recommendedName>
        <fullName evidence="3">inositol-phosphate phosphatase</fullName>
        <ecNumber evidence="3">3.1.3.25</ecNumber>
    </recommendedName>
</protein>
<dbReference type="CDD" id="cd01637">
    <property type="entry name" value="IMPase_like"/>
    <property type="match status" value="1"/>
</dbReference>
<gene>
    <name evidence="8" type="ORF">E2626_12475</name>
</gene>
<dbReference type="EC" id="3.1.3.25" evidence="3"/>
<keyword evidence="4 7" id="KW-0479">Metal-binding</keyword>
<keyword evidence="5" id="KW-0378">Hydrolase</keyword>
<dbReference type="GO" id="GO:0046872">
    <property type="term" value="F:metal ion binding"/>
    <property type="evidence" value="ECO:0007669"/>
    <property type="project" value="UniProtKB-KW"/>
</dbReference>
<dbReference type="Gene3D" id="3.30.540.10">
    <property type="entry name" value="Fructose-1,6-Bisphosphatase, subunit A, domain 1"/>
    <property type="match status" value="1"/>
</dbReference>
<evidence type="ECO:0000313" key="8">
    <source>
        <dbReference type="EMBL" id="TFE00290.1"/>
    </source>
</evidence>
<comment type="caution">
    <text evidence="8">The sequence shown here is derived from an EMBL/GenBank/DDBJ whole genome shotgun (WGS) entry which is preliminary data.</text>
</comment>
<evidence type="ECO:0000256" key="5">
    <source>
        <dbReference type="ARBA" id="ARBA00022801"/>
    </source>
</evidence>
<feature type="binding site" evidence="7">
    <location>
        <position position="70"/>
    </location>
    <ligand>
        <name>Mg(2+)</name>
        <dbReference type="ChEBI" id="CHEBI:18420"/>
        <label>1</label>
        <note>catalytic</note>
    </ligand>
</feature>
<dbReference type="EMBL" id="SORX01000007">
    <property type="protein sequence ID" value="TFE00290.1"/>
    <property type="molecule type" value="Genomic_DNA"/>
</dbReference>